<evidence type="ECO:0000259" key="2">
    <source>
        <dbReference type="SMART" id="SM00228"/>
    </source>
</evidence>
<keyword evidence="3" id="KW-0645">Protease</keyword>
<dbReference type="InterPro" id="IPR038255">
    <property type="entry name" value="PBS_linker_sf"/>
</dbReference>
<dbReference type="CDD" id="cd07561">
    <property type="entry name" value="Peptidase_S41_CPP_like"/>
    <property type="match status" value="1"/>
</dbReference>
<dbReference type="GO" id="GO:0007165">
    <property type="term" value="P:signal transduction"/>
    <property type="evidence" value="ECO:0007669"/>
    <property type="project" value="TreeGrafter"/>
</dbReference>
<name>A0A318J8N5_9BURK</name>
<evidence type="ECO:0000313" key="4">
    <source>
        <dbReference type="Proteomes" id="UP000247792"/>
    </source>
</evidence>
<dbReference type="InterPro" id="IPR036034">
    <property type="entry name" value="PDZ_sf"/>
</dbReference>
<dbReference type="GO" id="GO:0008236">
    <property type="term" value="F:serine-type peptidase activity"/>
    <property type="evidence" value="ECO:0007669"/>
    <property type="project" value="InterPro"/>
</dbReference>
<keyword evidence="4" id="KW-1185">Reference proteome</keyword>
<feature type="signal peptide" evidence="1">
    <location>
        <begin position="1"/>
        <end position="23"/>
    </location>
</feature>
<feature type="chain" id="PRO_5016359320" evidence="1">
    <location>
        <begin position="24"/>
        <end position="728"/>
    </location>
</feature>
<evidence type="ECO:0000256" key="1">
    <source>
        <dbReference type="SAM" id="SignalP"/>
    </source>
</evidence>
<feature type="domain" description="PDZ" evidence="2">
    <location>
        <begin position="383"/>
        <end position="454"/>
    </location>
</feature>
<dbReference type="Gene3D" id="3.90.226.10">
    <property type="entry name" value="2-enoyl-CoA Hydratase, Chain A, domain 1"/>
    <property type="match status" value="1"/>
</dbReference>
<dbReference type="SUPFAM" id="SSF52096">
    <property type="entry name" value="ClpP/crotonase"/>
    <property type="match status" value="1"/>
</dbReference>
<dbReference type="SUPFAM" id="SSF50156">
    <property type="entry name" value="PDZ domain-like"/>
    <property type="match status" value="1"/>
</dbReference>
<dbReference type="Pfam" id="PF18294">
    <property type="entry name" value="Pept_S41_N"/>
    <property type="match status" value="1"/>
</dbReference>
<organism evidence="3 4">
    <name type="scientific">Undibacterium pigrum</name>
    <dbReference type="NCBI Taxonomy" id="401470"/>
    <lineage>
        <taxon>Bacteria</taxon>
        <taxon>Pseudomonadati</taxon>
        <taxon>Pseudomonadota</taxon>
        <taxon>Betaproteobacteria</taxon>
        <taxon>Burkholderiales</taxon>
        <taxon>Oxalobacteraceae</taxon>
        <taxon>Undibacterium</taxon>
    </lineage>
</organism>
<dbReference type="InterPro" id="IPR029045">
    <property type="entry name" value="ClpP/crotonase-like_dom_sf"/>
</dbReference>
<protein>
    <submittedName>
        <fullName evidence="3">C-terminal processing protease CtpA/Prc</fullName>
    </submittedName>
</protein>
<keyword evidence="3" id="KW-0378">Hydrolase</keyword>
<dbReference type="AlphaFoldDB" id="A0A318J8N5"/>
<dbReference type="EMBL" id="QJKB01000003">
    <property type="protein sequence ID" value="PXX44241.1"/>
    <property type="molecule type" value="Genomic_DNA"/>
</dbReference>
<proteinExistence type="predicted"/>
<dbReference type="InterPro" id="IPR041613">
    <property type="entry name" value="Pept_S41_N"/>
</dbReference>
<sequence>MLSFKPSSKNLFALSAVSLILTACGGNSNQDVKQAAVSPAPAMQAAPASSEIMSFANKRQNYIITRLGSTYAVVDMSGATAPVSVSASIKVLQFADFRVNLTIGDKAKQLSTTSLNNLIDLYVAFFNRVPDADGLSYWIDQVKAGMTEAQIAESFYLVALQSPALTGYTSTMSNDDFIRIIYKNVLGRTGSTAPNAAEIDYWSSQLKNGVPKGSMVRAILVSAREYANDATWGWVTNLLNNKLDVANYFAVQQGLSYLTLNDNITNTVAIASAVTSTSTSAALDLIGVSGNILNQSTSSNSNNGYGTPASLANICTPTGEKDWVRAHLDDVYLWYRDIINVPKQNYTNSRDYFQALIVKSKDRFSFTDTQGSIDDYFQTGADVGFGFSLMRDSGGIRVRYVQPGSPADLAQIKRGATLVGVDNSIVTSFLNDTQYDAVYPSKAETHSFQIKDNGSFSSRSVNMTATTVTTAPVLQNQVLNVNGKKIGYMVFTDHIRTAEAPLVKTMTEFKQAGVSELVLDLRYNGGGYLYIANELSAMIAGSKVTDKVFEKLQFNDKHKDLTADNISYFYDTDSNNRLLPQLNLSRVFILTGSNTCSASESIINGLKPFMQVILIGDTTCGKPYGFIQTNNCKTAYFAIQFAGVNALDQGDFTNGFTPTCQVSDSLNYQLGDQSEPRLSAALKYVNTGSCPAAGFNPAPPPAAFDPVKDREPRPWRNNKILKVNAEFR</sequence>
<evidence type="ECO:0000313" key="3">
    <source>
        <dbReference type="EMBL" id="PXX44241.1"/>
    </source>
</evidence>
<dbReference type="Proteomes" id="UP000247792">
    <property type="component" value="Unassembled WGS sequence"/>
</dbReference>
<dbReference type="PANTHER" id="PTHR32060">
    <property type="entry name" value="TAIL-SPECIFIC PROTEASE"/>
    <property type="match status" value="1"/>
</dbReference>
<dbReference type="SMART" id="SM00228">
    <property type="entry name" value="PDZ"/>
    <property type="match status" value="1"/>
</dbReference>
<dbReference type="Gene3D" id="2.30.42.10">
    <property type="match status" value="1"/>
</dbReference>
<dbReference type="Gene3D" id="3.30.750.170">
    <property type="match status" value="1"/>
</dbReference>
<accession>A0A318J8N5</accession>
<reference evidence="3 4" key="1">
    <citation type="submission" date="2018-05" db="EMBL/GenBank/DDBJ databases">
        <title>Genomic Encyclopedia of Type Strains, Phase IV (KMG-IV): sequencing the most valuable type-strain genomes for metagenomic binning, comparative biology and taxonomic classification.</title>
        <authorList>
            <person name="Goeker M."/>
        </authorList>
    </citation>
    <scope>NUCLEOTIDE SEQUENCE [LARGE SCALE GENOMIC DNA]</scope>
    <source>
        <strain evidence="3 4">DSM 19792</strain>
    </source>
</reference>
<dbReference type="PANTHER" id="PTHR32060:SF30">
    <property type="entry name" value="CARBOXY-TERMINAL PROCESSING PROTEASE CTPA"/>
    <property type="match status" value="1"/>
</dbReference>
<dbReference type="GO" id="GO:0004175">
    <property type="term" value="F:endopeptidase activity"/>
    <property type="evidence" value="ECO:0007669"/>
    <property type="project" value="TreeGrafter"/>
</dbReference>
<dbReference type="GO" id="GO:0030288">
    <property type="term" value="C:outer membrane-bounded periplasmic space"/>
    <property type="evidence" value="ECO:0007669"/>
    <property type="project" value="TreeGrafter"/>
</dbReference>
<dbReference type="InterPro" id="IPR001478">
    <property type="entry name" value="PDZ"/>
</dbReference>
<dbReference type="Gene3D" id="1.10.3130.20">
    <property type="entry name" value="Phycobilisome linker domain"/>
    <property type="match status" value="1"/>
</dbReference>
<gene>
    <name evidence="3" type="ORF">DFR42_103510</name>
</gene>
<dbReference type="PROSITE" id="PS51257">
    <property type="entry name" value="PROKAR_LIPOPROTEIN"/>
    <property type="match status" value="1"/>
</dbReference>
<dbReference type="InterPro" id="IPR025282">
    <property type="entry name" value="DUF4214"/>
</dbReference>
<comment type="caution">
    <text evidence="3">The sequence shown here is derived from an EMBL/GenBank/DDBJ whole genome shotgun (WGS) entry which is preliminary data.</text>
</comment>
<dbReference type="GO" id="GO:0006508">
    <property type="term" value="P:proteolysis"/>
    <property type="evidence" value="ECO:0007669"/>
    <property type="project" value="UniProtKB-KW"/>
</dbReference>
<dbReference type="RefSeq" id="WP_110255475.1">
    <property type="nucleotide sequence ID" value="NZ_QJKB01000003.1"/>
</dbReference>
<dbReference type="InterPro" id="IPR005151">
    <property type="entry name" value="Tail-specific_protease"/>
</dbReference>
<keyword evidence="1" id="KW-0732">Signal</keyword>
<dbReference type="OrthoDB" id="7168509at2"/>
<dbReference type="Pfam" id="PF13946">
    <property type="entry name" value="DUF4214"/>
    <property type="match status" value="1"/>
</dbReference>
<dbReference type="Pfam" id="PF03572">
    <property type="entry name" value="Peptidase_S41"/>
    <property type="match status" value="1"/>
</dbReference>